<feature type="compositionally biased region" description="Polar residues" evidence="1">
    <location>
        <begin position="36"/>
        <end position="57"/>
    </location>
</feature>
<reference evidence="2 3" key="1">
    <citation type="submission" date="2024-05" db="EMBL/GenBank/DDBJ databases">
        <title>Haplotype-resolved chromosome-level genome assembly of Huyou (Citrus changshanensis).</title>
        <authorList>
            <person name="Miao C."/>
            <person name="Chen W."/>
            <person name="Wu Y."/>
            <person name="Wang L."/>
            <person name="Zhao S."/>
            <person name="Grierson D."/>
            <person name="Xu C."/>
            <person name="Chen K."/>
        </authorList>
    </citation>
    <scope>NUCLEOTIDE SEQUENCE [LARGE SCALE GENOMIC DNA]</scope>
    <source>
        <strain evidence="2">01-14</strain>
        <tissue evidence="2">Leaf</tissue>
    </source>
</reference>
<dbReference type="Proteomes" id="UP001428341">
    <property type="component" value="Unassembled WGS sequence"/>
</dbReference>
<protein>
    <submittedName>
        <fullName evidence="2">Uncharacterized protein</fullName>
    </submittedName>
</protein>
<organism evidence="2 3">
    <name type="scientific">Citrus x changshan-huyou</name>
    <dbReference type="NCBI Taxonomy" id="2935761"/>
    <lineage>
        <taxon>Eukaryota</taxon>
        <taxon>Viridiplantae</taxon>
        <taxon>Streptophyta</taxon>
        <taxon>Embryophyta</taxon>
        <taxon>Tracheophyta</taxon>
        <taxon>Spermatophyta</taxon>
        <taxon>Magnoliopsida</taxon>
        <taxon>eudicotyledons</taxon>
        <taxon>Gunneridae</taxon>
        <taxon>Pentapetalae</taxon>
        <taxon>rosids</taxon>
        <taxon>malvids</taxon>
        <taxon>Sapindales</taxon>
        <taxon>Rutaceae</taxon>
        <taxon>Aurantioideae</taxon>
        <taxon>Citrus</taxon>
    </lineage>
</organism>
<dbReference type="AlphaFoldDB" id="A0AAP0QGX3"/>
<sequence length="113" mass="12177">MKPELLTRPDPNYIRNGLGQVNNSGFIRASALEQQIGPNGSKSVPTAANRGSRSRQQIAVGGSRSRQQIAGLEQQIMVVGSWLLGVTVSVSHEALGCWLKRVHGCRLCGCVHE</sequence>
<proteinExistence type="predicted"/>
<evidence type="ECO:0000313" key="3">
    <source>
        <dbReference type="Proteomes" id="UP001428341"/>
    </source>
</evidence>
<evidence type="ECO:0000313" key="2">
    <source>
        <dbReference type="EMBL" id="KAK9188584.1"/>
    </source>
</evidence>
<evidence type="ECO:0000256" key="1">
    <source>
        <dbReference type="SAM" id="MobiDB-lite"/>
    </source>
</evidence>
<keyword evidence="3" id="KW-1185">Reference proteome</keyword>
<accession>A0AAP0QGX3</accession>
<name>A0AAP0QGX3_9ROSI</name>
<feature type="region of interest" description="Disordered" evidence="1">
    <location>
        <begin position="36"/>
        <end position="62"/>
    </location>
</feature>
<dbReference type="EMBL" id="JBCGBO010000007">
    <property type="protein sequence ID" value="KAK9188584.1"/>
    <property type="molecule type" value="Genomic_DNA"/>
</dbReference>
<comment type="caution">
    <text evidence="2">The sequence shown here is derived from an EMBL/GenBank/DDBJ whole genome shotgun (WGS) entry which is preliminary data.</text>
</comment>
<gene>
    <name evidence="2" type="ORF">WN944_019989</name>
</gene>